<name>A0A412PDL8_9FIRM</name>
<feature type="transmembrane region" description="Helical" evidence="1">
    <location>
        <begin position="12"/>
        <end position="32"/>
    </location>
</feature>
<organism evidence="2 3">
    <name type="scientific">Solobacterium moorei</name>
    <dbReference type="NCBI Taxonomy" id="102148"/>
    <lineage>
        <taxon>Bacteria</taxon>
        <taxon>Bacillati</taxon>
        <taxon>Bacillota</taxon>
        <taxon>Erysipelotrichia</taxon>
        <taxon>Erysipelotrichales</taxon>
        <taxon>Erysipelotrichaceae</taxon>
        <taxon>Solobacterium</taxon>
    </lineage>
</organism>
<evidence type="ECO:0000313" key="2">
    <source>
        <dbReference type="EMBL" id="RGT55143.1"/>
    </source>
</evidence>
<accession>A0A412PDL8</accession>
<dbReference type="AlphaFoldDB" id="A0A412PDL8"/>
<reference evidence="2 3" key="1">
    <citation type="submission" date="2018-08" db="EMBL/GenBank/DDBJ databases">
        <title>A genome reference for cultivated species of the human gut microbiota.</title>
        <authorList>
            <person name="Zou Y."/>
            <person name="Xue W."/>
            <person name="Luo G."/>
        </authorList>
    </citation>
    <scope>NUCLEOTIDE SEQUENCE [LARGE SCALE GENOMIC DNA]</scope>
    <source>
        <strain evidence="2 3">AF18-46</strain>
    </source>
</reference>
<dbReference type="RefSeq" id="WP_118765154.1">
    <property type="nucleotide sequence ID" value="NZ_CABJCF010000003.1"/>
</dbReference>
<keyword evidence="1" id="KW-0472">Membrane</keyword>
<gene>
    <name evidence="2" type="ORF">DWX20_08330</name>
</gene>
<evidence type="ECO:0000313" key="3">
    <source>
        <dbReference type="Proteomes" id="UP000284731"/>
    </source>
</evidence>
<feature type="transmembrane region" description="Helical" evidence="1">
    <location>
        <begin position="75"/>
        <end position="95"/>
    </location>
</feature>
<feature type="transmembrane region" description="Helical" evidence="1">
    <location>
        <begin position="44"/>
        <end position="63"/>
    </location>
</feature>
<comment type="caution">
    <text evidence="2">The sequence shown here is derived from an EMBL/GenBank/DDBJ whole genome shotgun (WGS) entry which is preliminary data.</text>
</comment>
<dbReference type="EMBL" id="QRWX01000003">
    <property type="protein sequence ID" value="RGT55143.1"/>
    <property type="molecule type" value="Genomic_DNA"/>
</dbReference>
<evidence type="ECO:0000256" key="1">
    <source>
        <dbReference type="SAM" id="Phobius"/>
    </source>
</evidence>
<keyword evidence="1" id="KW-1133">Transmembrane helix</keyword>
<keyword evidence="1" id="KW-0812">Transmembrane</keyword>
<feature type="transmembrane region" description="Helical" evidence="1">
    <location>
        <begin position="101"/>
        <end position="126"/>
    </location>
</feature>
<dbReference type="InterPro" id="IPR021560">
    <property type="entry name" value="DUF3021"/>
</dbReference>
<proteinExistence type="predicted"/>
<dbReference type="Proteomes" id="UP000284731">
    <property type="component" value="Unassembled WGS sequence"/>
</dbReference>
<protein>
    <submittedName>
        <fullName evidence="2">DUF3021 family protein</fullName>
    </submittedName>
</protein>
<dbReference type="Pfam" id="PF11457">
    <property type="entry name" value="DUF3021"/>
    <property type="match status" value="1"/>
</dbReference>
<sequence length="144" mass="16358">MQKAKIIFHQTVMISAAILFGIGIQMILQHYISGAESLTLSWNVPISICLTGFLCSLPTYFLLDLDSLKKNVMWMRIVIHFILVGGIVVLCGYLFDWYGSLFNVCSTLVMYSIIYVFVWFVTAWIAKSDEIKINAAIKDMQDSE</sequence>